<dbReference type="EMBL" id="CACSIO010000034">
    <property type="protein sequence ID" value="CAA0118652.1"/>
    <property type="molecule type" value="Genomic_DNA"/>
</dbReference>
<protein>
    <submittedName>
        <fullName evidence="1">Uncharacterized protein</fullName>
    </submittedName>
</protein>
<gene>
    <name evidence="1" type="ORF">OPDIPICF_02145</name>
</gene>
<sequence>MFCGQQRERKLSWGGRGSRQTVRYDLADAYDRTATFFLFCFNRVNGLSSDRRLSENGGSNNLI</sequence>
<accession>A0A5S9QIK9</accession>
<keyword evidence="2" id="KW-1185">Reference proteome</keyword>
<organism evidence="1 2">
    <name type="scientific">BD1-7 clade bacterium</name>
    <dbReference type="NCBI Taxonomy" id="2029982"/>
    <lineage>
        <taxon>Bacteria</taxon>
        <taxon>Pseudomonadati</taxon>
        <taxon>Pseudomonadota</taxon>
        <taxon>Gammaproteobacteria</taxon>
        <taxon>Cellvibrionales</taxon>
        <taxon>Spongiibacteraceae</taxon>
        <taxon>BD1-7 clade</taxon>
    </lineage>
</organism>
<name>A0A5S9QIK9_9GAMM</name>
<dbReference type="AlphaFoldDB" id="A0A5S9QIK9"/>
<evidence type="ECO:0000313" key="1">
    <source>
        <dbReference type="EMBL" id="CAA0118652.1"/>
    </source>
</evidence>
<reference evidence="1 2" key="1">
    <citation type="submission" date="2019-11" db="EMBL/GenBank/DDBJ databases">
        <authorList>
            <person name="Holert J."/>
        </authorList>
    </citation>
    <scope>NUCLEOTIDE SEQUENCE [LARGE SCALE GENOMIC DNA]</scope>
    <source>
        <strain evidence="1">SB11_3</strain>
    </source>
</reference>
<dbReference type="Proteomes" id="UP000441399">
    <property type="component" value="Unassembled WGS sequence"/>
</dbReference>
<evidence type="ECO:0000313" key="2">
    <source>
        <dbReference type="Proteomes" id="UP000441399"/>
    </source>
</evidence>
<proteinExistence type="predicted"/>